<organism evidence="1 2">
    <name type="scientific">Candidatus Gottesmanbacteria bacterium GW2011_GWA1_43_11</name>
    <dbReference type="NCBI Taxonomy" id="1618436"/>
    <lineage>
        <taxon>Bacteria</taxon>
        <taxon>Candidatus Gottesmaniibacteriota</taxon>
    </lineage>
</organism>
<dbReference type="EMBL" id="LCFB01000017">
    <property type="protein sequence ID" value="KKS84570.1"/>
    <property type="molecule type" value="Genomic_DNA"/>
</dbReference>
<dbReference type="Proteomes" id="UP000034543">
    <property type="component" value="Unassembled WGS sequence"/>
</dbReference>
<reference evidence="1 2" key="1">
    <citation type="journal article" date="2015" name="Nature">
        <title>rRNA introns, odd ribosomes, and small enigmatic genomes across a large radiation of phyla.</title>
        <authorList>
            <person name="Brown C.T."/>
            <person name="Hug L.A."/>
            <person name="Thomas B.C."/>
            <person name="Sharon I."/>
            <person name="Castelle C.J."/>
            <person name="Singh A."/>
            <person name="Wilkins M.J."/>
            <person name="Williams K.H."/>
            <person name="Banfield J.F."/>
        </authorList>
    </citation>
    <scope>NUCLEOTIDE SEQUENCE [LARGE SCALE GENOMIC DNA]</scope>
</reference>
<comment type="caution">
    <text evidence="1">The sequence shown here is derived from an EMBL/GenBank/DDBJ whole genome shotgun (WGS) entry which is preliminary data.</text>
</comment>
<gene>
    <name evidence="1" type="ORF">UV59_C0017G0023</name>
</gene>
<name>A0A0G1CFI0_9BACT</name>
<accession>A0A0G1CFI0</accession>
<dbReference type="AlphaFoldDB" id="A0A0G1CFI0"/>
<sequence length="274" mass="31451">MAREVARNTNEATEINRTFESTLEFIAGNEWLRNFSTLSVYSGEPNKQLLITIRQGDGKTSISVPRFYRRQFLQFTSSDYKYKNARFTTLEAAIREATMPIFLSELRKNFVTFVSFQQEREIESMSALHPYEADLLILLRSLKPRYASNISRIDRTDQIKFNLSGQVKFQQDPNAPLVVKEISGATYFRLFLGKACVGYLIPGFDSRRGYIYSLVNINPPHTYSLYQDNVFYLYDISPRLRASAGELMRAHEQIKADIQFAATGQTAIAQSPED</sequence>
<proteinExistence type="predicted"/>
<evidence type="ECO:0000313" key="1">
    <source>
        <dbReference type="EMBL" id="KKS84570.1"/>
    </source>
</evidence>
<protein>
    <submittedName>
        <fullName evidence="1">Uncharacterized protein</fullName>
    </submittedName>
</protein>
<evidence type="ECO:0000313" key="2">
    <source>
        <dbReference type="Proteomes" id="UP000034543"/>
    </source>
</evidence>